<evidence type="ECO:0000256" key="5">
    <source>
        <dbReference type="SAM" id="Phobius"/>
    </source>
</evidence>
<comment type="caution">
    <text evidence="9">The sequence shown here is derived from an EMBL/GenBank/DDBJ whole genome shotgun (WGS) entry which is preliminary data.</text>
</comment>
<dbReference type="PANTHER" id="PTHR10984">
    <property type="entry name" value="ENDOPLASMIC RETICULUM-GOLGI INTERMEDIATE COMPARTMENT PROTEIN"/>
    <property type="match status" value="1"/>
</dbReference>
<dbReference type="Gene3D" id="3.40.30.10">
    <property type="entry name" value="Glutaredoxin"/>
    <property type="match status" value="1"/>
</dbReference>
<sequence length="545" mass="62781">MLYHRVPSDLTESSFRGRVLSILAAVSIGTLFILETRAYFFSTRLETDLSLNRSTTDDEEPHIRLNLDITMMDLPCEHATIDVYSAIGFQKNITGHIRKYPIDSDGVRQRYEARNWHQDDIELWDPAIVETIEDLHNDGEDAISLDATSFPYALEHFSSIFVKFYTDKCENCEDLAPTWEALGEVVTDTSMQFADEHMKENDIDPNHYSDDAYETLVNQMAPVLVTKLNCSLHPSICKEQDIRVYPTMRLFVNGEAKGDYNGHRTIMELVHWLGHIIGKPGELKMKRVADLASKRSVRNDEEKEWNDALTKYRSPWGSWQPSTRYPGCQLTGHVMVDKAPGELYLYAESYGHDIAAHMTNLSHIVHHFSFGELESIQYADEQQLPGVPSGFRKSLHPMDGNVYVTEQLHQAYHHYLRVIAMEFSDSHLFKSLREKARRVYRILQNSQLSIYRQNIVPGKTKCCIIMQAKRLFHFRDHSHLFCHRQLIEVKFSYDLSPITVSYLEVSQSWYDYLTGVLAIVGGVFTILGMMDTGLSSVSKKKSYYY</sequence>
<dbReference type="Pfam" id="PF07970">
    <property type="entry name" value="COPIIcoated_ERV"/>
    <property type="match status" value="1"/>
</dbReference>
<name>A0ABD3M7U8_9STRA</name>
<evidence type="ECO:0000313" key="9">
    <source>
        <dbReference type="EMBL" id="KAL3760145.1"/>
    </source>
</evidence>
<evidence type="ECO:0008006" key="11">
    <source>
        <dbReference type="Google" id="ProtNLM"/>
    </source>
</evidence>
<dbReference type="InterPro" id="IPR036249">
    <property type="entry name" value="Thioredoxin-like_sf"/>
</dbReference>
<evidence type="ECO:0000256" key="3">
    <source>
        <dbReference type="ARBA" id="ARBA00022989"/>
    </source>
</evidence>
<dbReference type="PANTHER" id="PTHR10984:SF37">
    <property type="entry name" value="PROTEIN DISULFIDE-ISOMERASE 5-3"/>
    <property type="match status" value="1"/>
</dbReference>
<dbReference type="InterPro" id="IPR012936">
    <property type="entry name" value="Erv_C"/>
</dbReference>
<evidence type="ECO:0000256" key="2">
    <source>
        <dbReference type="ARBA" id="ARBA00022692"/>
    </source>
</evidence>
<feature type="domain" description="Thioredoxin" evidence="6">
    <location>
        <begin position="212"/>
        <end position="273"/>
    </location>
</feature>
<gene>
    <name evidence="9" type="ORF">ACHAWU_002216</name>
</gene>
<dbReference type="EMBL" id="JALLBG020000192">
    <property type="protein sequence ID" value="KAL3760145.1"/>
    <property type="molecule type" value="Genomic_DNA"/>
</dbReference>
<feature type="domain" description="Endoplasmic reticulum vesicle transporter N-terminal" evidence="8">
    <location>
        <begin position="3"/>
        <end position="90"/>
    </location>
</feature>
<dbReference type="GO" id="GO:0016020">
    <property type="term" value="C:membrane"/>
    <property type="evidence" value="ECO:0007669"/>
    <property type="project" value="UniProtKB-SubCell"/>
</dbReference>
<feature type="transmembrane region" description="Helical" evidence="5">
    <location>
        <begin position="509"/>
        <end position="530"/>
    </location>
</feature>
<keyword evidence="4 5" id="KW-0472">Membrane</keyword>
<evidence type="ECO:0000259" key="6">
    <source>
        <dbReference type="Pfam" id="PF00085"/>
    </source>
</evidence>
<dbReference type="Proteomes" id="UP001530293">
    <property type="component" value="Unassembled WGS sequence"/>
</dbReference>
<evidence type="ECO:0000256" key="1">
    <source>
        <dbReference type="ARBA" id="ARBA00004370"/>
    </source>
</evidence>
<dbReference type="InterPro" id="IPR045888">
    <property type="entry name" value="Erv"/>
</dbReference>
<dbReference type="Pfam" id="PF13850">
    <property type="entry name" value="ERGIC_N"/>
    <property type="match status" value="1"/>
</dbReference>
<dbReference type="AlphaFoldDB" id="A0ABD3M7U8"/>
<keyword evidence="2 5" id="KW-0812">Transmembrane</keyword>
<accession>A0ABD3M7U8</accession>
<feature type="transmembrane region" description="Helical" evidence="5">
    <location>
        <begin position="20"/>
        <end position="40"/>
    </location>
</feature>
<dbReference type="InterPro" id="IPR013766">
    <property type="entry name" value="Thioredoxin_domain"/>
</dbReference>
<evidence type="ECO:0000259" key="8">
    <source>
        <dbReference type="Pfam" id="PF13850"/>
    </source>
</evidence>
<dbReference type="InterPro" id="IPR039542">
    <property type="entry name" value="Erv_N"/>
</dbReference>
<dbReference type="Pfam" id="PF00085">
    <property type="entry name" value="Thioredoxin"/>
    <property type="match status" value="1"/>
</dbReference>
<dbReference type="SUPFAM" id="SSF52833">
    <property type="entry name" value="Thioredoxin-like"/>
    <property type="match status" value="1"/>
</dbReference>
<organism evidence="9 10">
    <name type="scientific">Discostella pseudostelligera</name>
    <dbReference type="NCBI Taxonomy" id="259834"/>
    <lineage>
        <taxon>Eukaryota</taxon>
        <taxon>Sar</taxon>
        <taxon>Stramenopiles</taxon>
        <taxon>Ochrophyta</taxon>
        <taxon>Bacillariophyta</taxon>
        <taxon>Coscinodiscophyceae</taxon>
        <taxon>Thalassiosirophycidae</taxon>
        <taxon>Stephanodiscales</taxon>
        <taxon>Stephanodiscaceae</taxon>
        <taxon>Discostella</taxon>
    </lineage>
</organism>
<proteinExistence type="predicted"/>
<evidence type="ECO:0000259" key="7">
    <source>
        <dbReference type="Pfam" id="PF07970"/>
    </source>
</evidence>
<keyword evidence="10" id="KW-1185">Reference proteome</keyword>
<dbReference type="CDD" id="cd02961">
    <property type="entry name" value="PDI_a_family"/>
    <property type="match status" value="1"/>
</dbReference>
<reference evidence="9 10" key="1">
    <citation type="submission" date="2024-10" db="EMBL/GenBank/DDBJ databases">
        <title>Updated reference genomes for cyclostephanoid diatoms.</title>
        <authorList>
            <person name="Roberts W.R."/>
            <person name="Alverson A.J."/>
        </authorList>
    </citation>
    <scope>NUCLEOTIDE SEQUENCE [LARGE SCALE GENOMIC DNA]</scope>
    <source>
        <strain evidence="9 10">AJA232-27</strain>
    </source>
</reference>
<comment type="subcellular location">
    <subcellularLocation>
        <location evidence="1">Membrane</location>
    </subcellularLocation>
</comment>
<evidence type="ECO:0000256" key="4">
    <source>
        <dbReference type="ARBA" id="ARBA00023136"/>
    </source>
</evidence>
<evidence type="ECO:0000313" key="10">
    <source>
        <dbReference type="Proteomes" id="UP001530293"/>
    </source>
</evidence>
<keyword evidence="3 5" id="KW-1133">Transmembrane helix</keyword>
<feature type="domain" description="Endoplasmic reticulum vesicle transporter C-terminal" evidence="7">
    <location>
        <begin position="326"/>
        <end position="531"/>
    </location>
</feature>
<protein>
    <recommendedName>
        <fullName evidence="11">Thioredoxin domain-containing protein</fullName>
    </recommendedName>
</protein>